<reference evidence="13" key="1">
    <citation type="submission" date="2025-08" db="UniProtKB">
        <authorList>
            <consortium name="RefSeq"/>
        </authorList>
    </citation>
    <scope>IDENTIFICATION</scope>
    <source>
        <tissue evidence="13">Young leaves</tissue>
    </source>
</reference>
<keyword evidence="7 10" id="KW-0862">Zinc</keyword>
<keyword evidence="6 10" id="KW-0479">Metal-binding</keyword>
<evidence type="ECO:0000256" key="10">
    <source>
        <dbReference type="RuleBase" id="RU367011"/>
    </source>
</evidence>
<dbReference type="PROSITE" id="PS00162">
    <property type="entry name" value="ALPHA_CA_1"/>
    <property type="match status" value="1"/>
</dbReference>
<dbReference type="SUPFAM" id="SSF51069">
    <property type="entry name" value="Carbonic anhydrase"/>
    <property type="match status" value="1"/>
</dbReference>
<dbReference type="InterPro" id="IPR001148">
    <property type="entry name" value="CA_dom"/>
</dbReference>
<organism evidence="12 13">
    <name type="scientific">Cucurbita maxima</name>
    <name type="common">Pumpkin</name>
    <name type="synonym">Winter squash</name>
    <dbReference type="NCBI Taxonomy" id="3661"/>
    <lineage>
        <taxon>Eukaryota</taxon>
        <taxon>Viridiplantae</taxon>
        <taxon>Streptophyta</taxon>
        <taxon>Embryophyta</taxon>
        <taxon>Tracheophyta</taxon>
        <taxon>Spermatophyta</taxon>
        <taxon>Magnoliopsida</taxon>
        <taxon>eudicotyledons</taxon>
        <taxon>Gunneridae</taxon>
        <taxon>Pentapetalae</taxon>
        <taxon>rosids</taxon>
        <taxon>fabids</taxon>
        <taxon>Cucurbitales</taxon>
        <taxon>Cucurbitaceae</taxon>
        <taxon>Cucurbiteae</taxon>
        <taxon>Cucurbita</taxon>
    </lineage>
</organism>
<dbReference type="GeneID" id="111481722"/>
<evidence type="ECO:0000313" key="12">
    <source>
        <dbReference type="Proteomes" id="UP000504608"/>
    </source>
</evidence>
<comment type="similarity">
    <text evidence="10">Belongs to the alpha-carbonic anhydrase family.</text>
</comment>
<dbReference type="InterPro" id="IPR036398">
    <property type="entry name" value="CA_dom_sf"/>
</dbReference>
<comment type="similarity">
    <text evidence="4">Belongs to the alpha-class carbonic anhydrase family.</text>
</comment>
<accession>A0A6J1J129</accession>
<evidence type="ECO:0000256" key="3">
    <source>
        <dbReference type="ARBA" id="ARBA00004470"/>
    </source>
</evidence>
<evidence type="ECO:0000256" key="4">
    <source>
        <dbReference type="ARBA" id="ARBA00006365"/>
    </source>
</evidence>
<dbReference type="AlphaFoldDB" id="A0A6J1J129"/>
<dbReference type="Gene3D" id="3.10.200.10">
    <property type="entry name" value="Alpha carbonic anhydrase"/>
    <property type="match status" value="1"/>
</dbReference>
<evidence type="ECO:0000256" key="2">
    <source>
        <dbReference type="ARBA" id="ARBA00002904"/>
    </source>
</evidence>
<dbReference type="GO" id="GO:0006730">
    <property type="term" value="P:one-carbon metabolic process"/>
    <property type="evidence" value="ECO:0007669"/>
    <property type="project" value="TreeGrafter"/>
</dbReference>
<dbReference type="SMART" id="SM01057">
    <property type="entry name" value="Carb_anhydrase"/>
    <property type="match status" value="1"/>
</dbReference>
<evidence type="ECO:0000256" key="9">
    <source>
        <dbReference type="ARBA" id="ARBA00048348"/>
    </source>
</evidence>
<dbReference type="PANTHER" id="PTHR18952">
    <property type="entry name" value="CARBONIC ANHYDRASE"/>
    <property type="match status" value="1"/>
</dbReference>
<keyword evidence="10" id="KW-0732">Signal</keyword>
<dbReference type="PANTHER" id="PTHR18952:SF236">
    <property type="entry name" value="ALPHA CARBONIC ANHYDRASE 1, CHLOROPLASTIC"/>
    <property type="match status" value="1"/>
</dbReference>
<name>A0A6J1J129_CUCMA</name>
<dbReference type="Pfam" id="PF00194">
    <property type="entry name" value="Carb_anhydrase"/>
    <property type="match status" value="1"/>
</dbReference>
<gene>
    <name evidence="13" type="primary">LOC111481722</name>
</gene>
<dbReference type="GO" id="GO:0008270">
    <property type="term" value="F:zinc ion binding"/>
    <property type="evidence" value="ECO:0007669"/>
    <property type="project" value="UniProtKB-UniRule"/>
</dbReference>
<dbReference type="InterPro" id="IPR041891">
    <property type="entry name" value="Alpha_CA_prokaryot-like"/>
</dbReference>
<evidence type="ECO:0000259" key="11">
    <source>
        <dbReference type="PROSITE" id="PS51144"/>
    </source>
</evidence>
<feature type="chain" id="PRO_5027163831" description="Carbonic anhydrase" evidence="10">
    <location>
        <begin position="25"/>
        <end position="273"/>
    </location>
</feature>
<dbReference type="PROSITE" id="PS51144">
    <property type="entry name" value="ALPHA_CA_2"/>
    <property type="match status" value="1"/>
</dbReference>
<keyword evidence="12" id="KW-1185">Reference proteome</keyword>
<dbReference type="GO" id="GO:0009570">
    <property type="term" value="C:chloroplast stroma"/>
    <property type="evidence" value="ECO:0007669"/>
    <property type="project" value="UniProtKB-SubCell"/>
</dbReference>
<sequence>MAPSVSSIFVLSLLLIGVFVQTHAKNEQSATFSYEGSNGPEHWGSMSSKFATCSNGKSQSPIDIVKDGAVFGKHLQKLVRRYNTANATLVNNGFNIGVDFGEKTGGVAVIDDKNYTLRQLHWHSPSEHLLNGERFAAELHLIHKADDGGLSVIAILLQDGDSDPLLEKIQDKLRELTKEKCGSNEEAHIALGELNLKHLRKKTRKYYRYIGSFTVPPCTENVIWTILGKVRTISKEQVEALKAPLEPPYKKNARPAQPLNGRKIEIYDELSEY</sequence>
<dbReference type="InterPro" id="IPR023561">
    <property type="entry name" value="Carbonic_anhydrase_a-class"/>
</dbReference>
<feature type="domain" description="Alpha-carbonic anhydrase" evidence="11">
    <location>
        <begin position="30"/>
        <end position="268"/>
    </location>
</feature>
<evidence type="ECO:0000313" key="13">
    <source>
        <dbReference type="RefSeq" id="XP_022983066.1"/>
    </source>
</evidence>
<evidence type="ECO:0000256" key="1">
    <source>
        <dbReference type="ARBA" id="ARBA00001947"/>
    </source>
</evidence>
<keyword evidence="8 10" id="KW-0456">Lyase</keyword>
<comment type="cofactor">
    <cofactor evidence="1 10">
        <name>Zn(2+)</name>
        <dbReference type="ChEBI" id="CHEBI:29105"/>
    </cofactor>
</comment>
<dbReference type="CDD" id="cd03124">
    <property type="entry name" value="alpha_CA_prokaryotic_like"/>
    <property type="match status" value="1"/>
</dbReference>
<dbReference type="GO" id="GO:0004089">
    <property type="term" value="F:carbonate dehydratase activity"/>
    <property type="evidence" value="ECO:0007669"/>
    <property type="project" value="UniProtKB-UniRule"/>
</dbReference>
<dbReference type="OrthoDB" id="429145at2759"/>
<evidence type="ECO:0000256" key="6">
    <source>
        <dbReference type="ARBA" id="ARBA00022723"/>
    </source>
</evidence>
<comment type="function">
    <text evidence="2 10">Reversible hydration of carbon dioxide.</text>
</comment>
<evidence type="ECO:0000256" key="5">
    <source>
        <dbReference type="ARBA" id="ARBA00012925"/>
    </source>
</evidence>
<evidence type="ECO:0000256" key="8">
    <source>
        <dbReference type="ARBA" id="ARBA00023239"/>
    </source>
</evidence>
<proteinExistence type="inferred from homology"/>
<evidence type="ECO:0000256" key="7">
    <source>
        <dbReference type="ARBA" id="ARBA00022833"/>
    </source>
</evidence>
<feature type="signal peptide" evidence="10">
    <location>
        <begin position="1"/>
        <end position="24"/>
    </location>
</feature>
<dbReference type="EC" id="4.2.1.1" evidence="5 10"/>
<dbReference type="KEGG" id="cmax:111481722"/>
<comment type="subcellular location">
    <subcellularLocation>
        <location evidence="3">Plastid</location>
        <location evidence="3">Chloroplast stroma</location>
    </subcellularLocation>
</comment>
<comment type="catalytic activity">
    <reaction evidence="9 10">
        <text>hydrogencarbonate + H(+) = CO2 + H2O</text>
        <dbReference type="Rhea" id="RHEA:10748"/>
        <dbReference type="ChEBI" id="CHEBI:15377"/>
        <dbReference type="ChEBI" id="CHEBI:15378"/>
        <dbReference type="ChEBI" id="CHEBI:16526"/>
        <dbReference type="ChEBI" id="CHEBI:17544"/>
        <dbReference type="EC" id="4.2.1.1"/>
    </reaction>
</comment>
<dbReference type="RefSeq" id="XP_022983066.1">
    <property type="nucleotide sequence ID" value="XM_023127298.1"/>
</dbReference>
<dbReference type="Proteomes" id="UP000504608">
    <property type="component" value="Unplaced"/>
</dbReference>
<protein>
    <recommendedName>
        <fullName evidence="5 10">Carbonic anhydrase</fullName>
        <ecNumber evidence="5 10">4.2.1.1</ecNumber>
    </recommendedName>
</protein>
<dbReference type="InterPro" id="IPR018338">
    <property type="entry name" value="Carbonic_anhydrase_a-class_CS"/>
</dbReference>